<comment type="caution">
    <text evidence="2">The sequence shown here is derived from an EMBL/GenBank/DDBJ whole genome shotgun (WGS) entry which is preliminary data.</text>
</comment>
<dbReference type="OrthoDB" id="7464126at2759"/>
<evidence type="ECO:0000313" key="2">
    <source>
        <dbReference type="EMBL" id="KAF2962622.1"/>
    </source>
</evidence>
<dbReference type="InParanoid" id="A0A7C8INP0"/>
<name>A0A7C8INP0_9PEZI</name>
<dbReference type="Pfam" id="PF24809">
    <property type="entry name" value="DUF7708"/>
    <property type="match status" value="1"/>
</dbReference>
<gene>
    <name evidence="2" type="ORF">GQX73_g10951</name>
</gene>
<dbReference type="AlphaFoldDB" id="A0A7C8INP0"/>
<feature type="domain" description="DUF7708" evidence="1">
    <location>
        <begin position="57"/>
        <end position="151"/>
    </location>
</feature>
<proteinExistence type="predicted"/>
<evidence type="ECO:0000313" key="3">
    <source>
        <dbReference type="Proteomes" id="UP000481858"/>
    </source>
</evidence>
<accession>A0A7C8INP0</accession>
<dbReference type="EMBL" id="WUBL01000337">
    <property type="protein sequence ID" value="KAF2962622.1"/>
    <property type="molecule type" value="Genomic_DNA"/>
</dbReference>
<evidence type="ECO:0000259" key="1">
    <source>
        <dbReference type="Pfam" id="PF24809"/>
    </source>
</evidence>
<keyword evidence="3" id="KW-1185">Reference proteome</keyword>
<reference evidence="2 3" key="1">
    <citation type="submission" date="2019-12" db="EMBL/GenBank/DDBJ databases">
        <title>Draft genome sequence of the ascomycete Xylaria multiplex DSM 110363.</title>
        <authorList>
            <person name="Buettner E."/>
            <person name="Kellner H."/>
        </authorList>
    </citation>
    <scope>NUCLEOTIDE SEQUENCE [LARGE SCALE GENOMIC DNA]</scope>
    <source>
        <strain evidence="2 3">DSM 110363</strain>
    </source>
</reference>
<dbReference type="Proteomes" id="UP000481858">
    <property type="component" value="Unassembled WGS sequence"/>
</dbReference>
<organism evidence="2 3">
    <name type="scientific">Xylaria multiplex</name>
    <dbReference type="NCBI Taxonomy" id="323545"/>
    <lineage>
        <taxon>Eukaryota</taxon>
        <taxon>Fungi</taxon>
        <taxon>Dikarya</taxon>
        <taxon>Ascomycota</taxon>
        <taxon>Pezizomycotina</taxon>
        <taxon>Sordariomycetes</taxon>
        <taxon>Xylariomycetidae</taxon>
        <taxon>Xylariales</taxon>
        <taxon>Xylariaceae</taxon>
        <taxon>Xylaria</taxon>
    </lineage>
</organism>
<protein>
    <recommendedName>
        <fullName evidence="1">DUF7708 domain-containing protein</fullName>
    </recommendedName>
</protein>
<dbReference type="InterPro" id="IPR056125">
    <property type="entry name" value="DUF7708"/>
</dbReference>
<sequence length="163" mass="18643">MALSVLQRACDRFRSELSSDDVVLITSTHKFDEVKVAIRQVEQQLAARQELRNFDRLAPFLDAIETYSKALEVACNGTPYLPWIWAPIKLIIQAVHESVHALDKILVAYGSIASSMPRLSRFAESFPNDTQFQQLIAFLFEDIIEFHRRAYALIRMPGDYLSP</sequence>